<evidence type="ECO:0000313" key="3">
    <source>
        <dbReference type="Proteomes" id="UP001157974"/>
    </source>
</evidence>
<accession>A0AAV8URN3</accession>
<comment type="caution">
    <text evidence="2">The sequence shown here is derived from an EMBL/GenBank/DDBJ whole genome shotgun (WGS) entry which is preliminary data.</text>
</comment>
<sequence>MLCGGQPGLGSCPVKDTVTLVWGVGTSSTRPTYAQRTVENTPARASEAQLRPAGRPGPQTQQAALRQLHATVGRSSWGPETKPVLATLRNVRPPRLDEVAPSDFTTVLRRALGIPSSYVAHVDFIASHACLLCPPDAIPIPQSAISRGVFRTGIFGSFTQRHPDRQVTLYTGQALDTDNLLGYNERQHIAPANIGAQTLKRAIDQTIRIRARLRRRQLSFNTLAAIHEYLESRLGDLQARQRTPTVQGESAEPPAPAATTNADPEASSVTGDAQAARGTVDAPDIPLATSQVPEEDAPEDNPHAGSPATCPSLLNTSGREYPLMAQARIPR</sequence>
<evidence type="ECO:0000256" key="1">
    <source>
        <dbReference type="SAM" id="MobiDB-lite"/>
    </source>
</evidence>
<reference evidence="2 3" key="1">
    <citation type="journal article" date="2023" name="Nat. Commun.">
        <title>Origin of minicircular mitochondrial genomes in red algae.</title>
        <authorList>
            <person name="Lee Y."/>
            <person name="Cho C.H."/>
            <person name="Lee Y.M."/>
            <person name="Park S.I."/>
            <person name="Yang J.H."/>
            <person name="West J.A."/>
            <person name="Bhattacharya D."/>
            <person name="Yoon H.S."/>
        </authorList>
    </citation>
    <scope>NUCLEOTIDE SEQUENCE [LARGE SCALE GENOMIC DNA]</scope>
    <source>
        <strain evidence="2 3">CCMP1338</strain>
        <tissue evidence="2">Whole cell</tissue>
    </source>
</reference>
<name>A0AAV8URN3_9RHOD</name>
<evidence type="ECO:0000313" key="2">
    <source>
        <dbReference type="EMBL" id="KAJ8903743.1"/>
    </source>
</evidence>
<gene>
    <name evidence="2" type="ORF">NDN08_004843</name>
</gene>
<protein>
    <submittedName>
        <fullName evidence="2">Uncharacterized protein</fullName>
    </submittedName>
</protein>
<feature type="region of interest" description="Disordered" evidence="1">
    <location>
        <begin position="240"/>
        <end position="331"/>
    </location>
</feature>
<dbReference type="EMBL" id="JAMWBK010000007">
    <property type="protein sequence ID" value="KAJ8903743.1"/>
    <property type="molecule type" value="Genomic_DNA"/>
</dbReference>
<keyword evidence="3" id="KW-1185">Reference proteome</keyword>
<dbReference type="Proteomes" id="UP001157974">
    <property type="component" value="Unassembled WGS sequence"/>
</dbReference>
<proteinExistence type="predicted"/>
<dbReference type="AlphaFoldDB" id="A0AAV8URN3"/>
<feature type="compositionally biased region" description="Low complexity" evidence="1">
    <location>
        <begin position="257"/>
        <end position="266"/>
    </location>
</feature>
<organism evidence="2 3">
    <name type="scientific">Rhodosorus marinus</name>
    <dbReference type="NCBI Taxonomy" id="101924"/>
    <lineage>
        <taxon>Eukaryota</taxon>
        <taxon>Rhodophyta</taxon>
        <taxon>Stylonematophyceae</taxon>
        <taxon>Stylonematales</taxon>
        <taxon>Stylonemataceae</taxon>
        <taxon>Rhodosorus</taxon>
    </lineage>
</organism>
<feature type="region of interest" description="Disordered" evidence="1">
    <location>
        <begin position="32"/>
        <end position="62"/>
    </location>
</feature>